<feature type="transmembrane region" description="Helical" evidence="1">
    <location>
        <begin position="36"/>
        <end position="59"/>
    </location>
</feature>
<name>A0A6P3USR8_BOMIM</name>
<proteinExistence type="predicted"/>
<keyword evidence="2" id="KW-1185">Reference proteome</keyword>
<dbReference type="RefSeq" id="XP_012240266.1">
    <property type="nucleotide sequence ID" value="XM_012384843.3"/>
</dbReference>
<evidence type="ECO:0000256" key="1">
    <source>
        <dbReference type="SAM" id="Phobius"/>
    </source>
</evidence>
<dbReference type="AlphaFoldDB" id="A0A6P3USR8"/>
<sequence length="69" mass="8244">MFHQVQSFIEELFTLSDCISEISRSQRFFCMVFKSILCILQFFVTILAFTGRFFIYLFMNLQPQNVISK</sequence>
<keyword evidence="1" id="KW-1133">Transmembrane helix</keyword>
<protein>
    <submittedName>
        <fullName evidence="3">Uncharacterized protein LOC100748407 isoform X2</fullName>
    </submittedName>
</protein>
<dbReference type="Proteomes" id="UP000515180">
    <property type="component" value="Unplaced"/>
</dbReference>
<dbReference type="GeneID" id="100748407"/>
<gene>
    <name evidence="3" type="primary">LOC100748407</name>
</gene>
<organism evidence="2 3">
    <name type="scientific">Bombus impatiens</name>
    <name type="common">Bumblebee</name>
    <dbReference type="NCBI Taxonomy" id="132113"/>
    <lineage>
        <taxon>Eukaryota</taxon>
        <taxon>Metazoa</taxon>
        <taxon>Ecdysozoa</taxon>
        <taxon>Arthropoda</taxon>
        <taxon>Hexapoda</taxon>
        <taxon>Insecta</taxon>
        <taxon>Pterygota</taxon>
        <taxon>Neoptera</taxon>
        <taxon>Endopterygota</taxon>
        <taxon>Hymenoptera</taxon>
        <taxon>Apocrita</taxon>
        <taxon>Aculeata</taxon>
        <taxon>Apoidea</taxon>
        <taxon>Anthophila</taxon>
        <taxon>Apidae</taxon>
        <taxon>Bombus</taxon>
        <taxon>Pyrobombus</taxon>
    </lineage>
</organism>
<dbReference type="OrthoDB" id="6146839at2759"/>
<evidence type="ECO:0000313" key="3">
    <source>
        <dbReference type="RefSeq" id="XP_012240266.1"/>
    </source>
</evidence>
<keyword evidence="1" id="KW-0472">Membrane</keyword>
<evidence type="ECO:0000313" key="2">
    <source>
        <dbReference type="Proteomes" id="UP000515180"/>
    </source>
</evidence>
<reference evidence="3" key="1">
    <citation type="submission" date="2025-08" db="UniProtKB">
        <authorList>
            <consortium name="RefSeq"/>
        </authorList>
    </citation>
    <scope>IDENTIFICATION</scope>
</reference>
<keyword evidence="1" id="KW-0812">Transmembrane</keyword>
<accession>A0A6P3USR8</accession>